<dbReference type="InterPro" id="IPR004045">
    <property type="entry name" value="Glutathione_S-Trfase_N"/>
</dbReference>
<keyword evidence="11" id="KW-1185">Reference proteome</keyword>
<evidence type="ECO:0000313" key="11">
    <source>
        <dbReference type="Proteomes" id="UP000285301"/>
    </source>
</evidence>
<dbReference type="EC" id="2.5.1.18" evidence="3"/>
<accession>A0A3S3QPH1</accession>
<dbReference type="InterPro" id="IPR003081">
    <property type="entry name" value="GST_mu"/>
</dbReference>
<dbReference type="FunFam" id="3.40.30.10:FF:000019">
    <property type="entry name" value="Glutathione S-transferase Mu"/>
    <property type="match status" value="1"/>
</dbReference>
<dbReference type="InterPro" id="IPR004046">
    <property type="entry name" value="GST_C"/>
</dbReference>
<feature type="domain" description="GST N-terminal" evidence="8">
    <location>
        <begin position="2"/>
        <end position="89"/>
    </location>
</feature>
<dbReference type="Pfam" id="PF14497">
    <property type="entry name" value="GST_C_3"/>
    <property type="match status" value="1"/>
</dbReference>
<evidence type="ECO:0000256" key="4">
    <source>
        <dbReference type="ARBA" id="ARBA00022679"/>
    </source>
</evidence>
<dbReference type="PROSITE" id="PS50405">
    <property type="entry name" value="GST_CTER"/>
    <property type="match status" value="1"/>
</dbReference>
<evidence type="ECO:0000259" key="8">
    <source>
        <dbReference type="PROSITE" id="PS50404"/>
    </source>
</evidence>
<protein>
    <recommendedName>
        <fullName evidence="6">Glutathione S-transferase</fullName>
        <ecNumber evidence="3">2.5.1.18</ecNumber>
    </recommendedName>
    <alternativeName>
        <fullName evidence="7">GST class-mu</fullName>
    </alternativeName>
</protein>
<comment type="function">
    <text evidence="1">Conjugation of reduced glutathione to a wide number of exogenous and endogenous hydrophobic electrophiles.</text>
</comment>
<dbReference type="EMBL" id="NCKU01001503">
    <property type="protein sequence ID" value="RWS11965.1"/>
    <property type="molecule type" value="Genomic_DNA"/>
</dbReference>
<dbReference type="Gene3D" id="3.40.30.10">
    <property type="entry name" value="Glutaredoxin"/>
    <property type="match status" value="1"/>
</dbReference>
<dbReference type="AlphaFoldDB" id="A0A3S3QPH1"/>
<comment type="catalytic activity">
    <reaction evidence="5">
        <text>RX + glutathione = an S-substituted glutathione + a halide anion + H(+)</text>
        <dbReference type="Rhea" id="RHEA:16437"/>
        <dbReference type="ChEBI" id="CHEBI:15378"/>
        <dbReference type="ChEBI" id="CHEBI:16042"/>
        <dbReference type="ChEBI" id="CHEBI:17792"/>
        <dbReference type="ChEBI" id="CHEBI:57925"/>
        <dbReference type="ChEBI" id="CHEBI:90779"/>
        <dbReference type="EC" id="2.5.1.18"/>
    </reaction>
</comment>
<evidence type="ECO:0000256" key="3">
    <source>
        <dbReference type="ARBA" id="ARBA00012452"/>
    </source>
</evidence>
<comment type="caution">
    <text evidence="10">The sequence shown here is derived from an EMBL/GenBank/DDBJ whole genome shotgun (WGS) entry which is preliminary data.</text>
</comment>
<sequence>MSKPVLGYWDLRGIASPIRFLLNFADVDFEDKRYKYGPAPDFDKNEWLNEKLSLGLDFPNLPYYIDGDVKLTQSNAILRYLARKYKLGGETEEEFIRLDLAEQQLFDLRLQLIRVVYDVAGYEKAREDYLKELPDKLQLLSNFLGDRKFILGDKITYVDFLLYDLLDFNRLFEASSLDNFTNLKEYCDRFEALPAIDKYMKSGKYSRLPLFGPMAAFGGQKE</sequence>
<dbReference type="SUPFAM" id="SSF52833">
    <property type="entry name" value="Thioredoxin-like"/>
    <property type="match status" value="1"/>
</dbReference>
<dbReference type="PRINTS" id="PR01267">
    <property type="entry name" value="GSTRNSFRASEM"/>
</dbReference>
<evidence type="ECO:0000259" key="9">
    <source>
        <dbReference type="PROSITE" id="PS50405"/>
    </source>
</evidence>
<dbReference type="Pfam" id="PF02798">
    <property type="entry name" value="GST_N"/>
    <property type="match status" value="1"/>
</dbReference>
<dbReference type="STRING" id="1965070.A0A3S3QPH1"/>
<dbReference type="InterPro" id="IPR040079">
    <property type="entry name" value="Glutathione_S-Trfase"/>
</dbReference>
<comment type="similarity">
    <text evidence="2">Belongs to the GST superfamily. Mu family.</text>
</comment>
<evidence type="ECO:0000256" key="2">
    <source>
        <dbReference type="ARBA" id="ARBA00005861"/>
    </source>
</evidence>
<dbReference type="SFLD" id="SFLDG01205">
    <property type="entry name" value="AMPS.1"/>
    <property type="match status" value="1"/>
</dbReference>
<name>A0A3S3QPH1_9ACAR</name>
<dbReference type="GO" id="GO:0004364">
    <property type="term" value="F:glutathione transferase activity"/>
    <property type="evidence" value="ECO:0007669"/>
    <property type="project" value="UniProtKB-EC"/>
</dbReference>
<dbReference type="SFLD" id="SFLDS00019">
    <property type="entry name" value="Glutathione_Transferase_(cytos"/>
    <property type="match status" value="1"/>
</dbReference>
<keyword evidence="4 10" id="KW-0808">Transferase</keyword>
<dbReference type="GO" id="GO:0006749">
    <property type="term" value="P:glutathione metabolic process"/>
    <property type="evidence" value="ECO:0007669"/>
    <property type="project" value="TreeGrafter"/>
</dbReference>
<evidence type="ECO:0000313" key="10">
    <source>
        <dbReference type="EMBL" id="RWS11965.1"/>
    </source>
</evidence>
<dbReference type="InterPro" id="IPR036282">
    <property type="entry name" value="Glutathione-S-Trfase_C_sf"/>
</dbReference>
<dbReference type="InterPro" id="IPR036249">
    <property type="entry name" value="Thioredoxin-like_sf"/>
</dbReference>
<dbReference type="GO" id="GO:0042802">
    <property type="term" value="F:identical protein binding"/>
    <property type="evidence" value="ECO:0007669"/>
    <property type="project" value="UniProtKB-ARBA"/>
</dbReference>
<proteinExistence type="inferred from homology"/>
<evidence type="ECO:0000256" key="5">
    <source>
        <dbReference type="ARBA" id="ARBA00047960"/>
    </source>
</evidence>
<dbReference type="PANTHER" id="PTHR11571:SF222">
    <property type="entry name" value="GLUTATHIONE TRANSFERASE"/>
    <property type="match status" value="1"/>
</dbReference>
<dbReference type="CDD" id="cd03075">
    <property type="entry name" value="GST_N_Mu"/>
    <property type="match status" value="1"/>
</dbReference>
<dbReference type="Proteomes" id="UP000285301">
    <property type="component" value="Unassembled WGS sequence"/>
</dbReference>
<dbReference type="SUPFAM" id="SSF47616">
    <property type="entry name" value="GST C-terminal domain-like"/>
    <property type="match status" value="1"/>
</dbReference>
<dbReference type="OrthoDB" id="4951845at2759"/>
<evidence type="ECO:0000256" key="7">
    <source>
        <dbReference type="ARBA" id="ARBA00081375"/>
    </source>
</evidence>
<dbReference type="PROSITE" id="PS50404">
    <property type="entry name" value="GST_NTER"/>
    <property type="match status" value="1"/>
</dbReference>
<dbReference type="InterPro" id="IPR010987">
    <property type="entry name" value="Glutathione-S-Trfase_C-like"/>
</dbReference>
<dbReference type="SFLD" id="SFLDG00363">
    <property type="entry name" value="AMPS_(cytGST):_Alpha-__Mu-__Pi"/>
    <property type="match status" value="1"/>
</dbReference>
<dbReference type="FunFam" id="1.20.1050.10:FF:000003">
    <property type="entry name" value="Glutathione S-transferase 2"/>
    <property type="match status" value="1"/>
</dbReference>
<organism evidence="10 11">
    <name type="scientific">Dinothrombium tinctorium</name>
    <dbReference type="NCBI Taxonomy" id="1965070"/>
    <lineage>
        <taxon>Eukaryota</taxon>
        <taxon>Metazoa</taxon>
        <taxon>Ecdysozoa</taxon>
        <taxon>Arthropoda</taxon>
        <taxon>Chelicerata</taxon>
        <taxon>Arachnida</taxon>
        <taxon>Acari</taxon>
        <taxon>Acariformes</taxon>
        <taxon>Trombidiformes</taxon>
        <taxon>Prostigmata</taxon>
        <taxon>Anystina</taxon>
        <taxon>Parasitengona</taxon>
        <taxon>Trombidioidea</taxon>
        <taxon>Trombidiidae</taxon>
        <taxon>Dinothrombium</taxon>
    </lineage>
</organism>
<reference evidence="10 11" key="1">
    <citation type="journal article" date="2018" name="Gigascience">
        <title>Genomes of trombidid mites reveal novel predicted allergens and laterally-transferred genes associated with secondary metabolism.</title>
        <authorList>
            <person name="Dong X."/>
            <person name="Chaisiri K."/>
            <person name="Xia D."/>
            <person name="Armstrong S.D."/>
            <person name="Fang Y."/>
            <person name="Donnelly M.J."/>
            <person name="Kadowaki T."/>
            <person name="McGarry J.W."/>
            <person name="Darby A.C."/>
            <person name="Makepeace B.L."/>
        </authorList>
    </citation>
    <scope>NUCLEOTIDE SEQUENCE [LARGE SCALE GENOMIC DNA]</scope>
    <source>
        <strain evidence="10">UoL-WK</strain>
    </source>
</reference>
<gene>
    <name evidence="10" type="ORF">B4U79_01863</name>
</gene>
<evidence type="ECO:0000256" key="6">
    <source>
        <dbReference type="ARBA" id="ARBA00071200"/>
    </source>
</evidence>
<feature type="domain" description="GST C-terminal" evidence="9">
    <location>
        <begin position="91"/>
        <end position="210"/>
    </location>
</feature>
<evidence type="ECO:0000256" key="1">
    <source>
        <dbReference type="ARBA" id="ARBA00003701"/>
    </source>
</evidence>
<dbReference type="Gene3D" id="1.20.1050.10">
    <property type="match status" value="1"/>
</dbReference>
<dbReference type="InterPro" id="IPR050213">
    <property type="entry name" value="GST_superfamily"/>
</dbReference>
<dbReference type="PANTHER" id="PTHR11571">
    <property type="entry name" value="GLUTATHIONE S-TRANSFERASE"/>
    <property type="match status" value="1"/>
</dbReference>